<dbReference type="EMBL" id="JAUSRR010000004">
    <property type="protein sequence ID" value="MDP9923633.1"/>
    <property type="molecule type" value="Genomic_DNA"/>
</dbReference>
<dbReference type="InterPro" id="IPR006860">
    <property type="entry name" value="FecR"/>
</dbReference>
<evidence type="ECO:0000313" key="3">
    <source>
        <dbReference type="EMBL" id="MDP9923633.1"/>
    </source>
</evidence>
<dbReference type="Gene3D" id="2.60.120.1440">
    <property type="match status" value="1"/>
</dbReference>
<keyword evidence="1" id="KW-0732">Signal</keyword>
<dbReference type="Pfam" id="PF01476">
    <property type="entry name" value="LysM"/>
    <property type="match status" value="1"/>
</dbReference>
<dbReference type="Proteomes" id="UP001244295">
    <property type="component" value="Unassembled WGS sequence"/>
</dbReference>
<dbReference type="CDD" id="cd00118">
    <property type="entry name" value="LysM"/>
    <property type="match status" value="1"/>
</dbReference>
<dbReference type="InterPro" id="IPR013783">
    <property type="entry name" value="Ig-like_fold"/>
</dbReference>
<dbReference type="InterPro" id="IPR018392">
    <property type="entry name" value="LysM"/>
</dbReference>
<evidence type="ECO:0000256" key="1">
    <source>
        <dbReference type="SAM" id="SignalP"/>
    </source>
</evidence>
<evidence type="ECO:0000313" key="4">
    <source>
        <dbReference type="Proteomes" id="UP001244295"/>
    </source>
</evidence>
<gene>
    <name evidence="3" type="ORF">J2W25_002656</name>
</gene>
<sequence length="433" mass="46125">MATTHQPPFGPFRPHRLLACAALLVATAAGAQSPHVVKPGETLWGISGQQLDTPLRWPEVQQRNQVGEPRLLQPGTVLYFADGRLVPEGAAVVTAVEGRASRKRAGVPEQVLTPGLPIQAGDTLITGTDAFVTLGVAGGSRVVLPSRSALEVLAIDANTVRLRLIEGRVESQVHKQQPNQQFEIRARSMGLGVRGTHFRVRDEDGVLTGEVISGEVVVQRTAQSEPPLVLREGRGAVLLESGPSQAQGLLPAPQLVPETTARNDRTFRFTPVAGAQTYRLQLARDERFLLPVYEQRGPGPSFTVPAELPSGLYQLRLTAFDAARLEGLPGDGTVYLPTVEGGAGGQSTSTALPDGRVEVRWPGIAGQRYTFELARSPDFAVLLVNEPAVYATGMTVGPFALGGRYHWRARQATPDGAASAATGFGGSFDIPAR</sequence>
<protein>
    <recommendedName>
        <fullName evidence="2">LysM domain-containing protein</fullName>
    </recommendedName>
</protein>
<dbReference type="Gene3D" id="3.10.350.10">
    <property type="entry name" value="LysM domain"/>
    <property type="match status" value="1"/>
</dbReference>
<dbReference type="PANTHER" id="PTHR38731">
    <property type="entry name" value="LIPL45-RELATED LIPOPROTEIN-RELATED"/>
    <property type="match status" value="1"/>
</dbReference>
<reference evidence="3" key="1">
    <citation type="submission" date="2023-07" db="EMBL/GenBank/DDBJ databases">
        <title>Sorghum-associated microbial communities from plants grown in Nebraska, USA.</title>
        <authorList>
            <person name="Schachtman D."/>
        </authorList>
    </citation>
    <scope>NUCLEOTIDE SEQUENCE</scope>
    <source>
        <strain evidence="3">DS2795</strain>
    </source>
</reference>
<dbReference type="InterPro" id="IPR036779">
    <property type="entry name" value="LysM_dom_sf"/>
</dbReference>
<dbReference type="Pfam" id="PF04773">
    <property type="entry name" value="FecR"/>
    <property type="match status" value="1"/>
</dbReference>
<proteinExistence type="predicted"/>
<dbReference type="PROSITE" id="PS51782">
    <property type="entry name" value="LYSM"/>
    <property type="match status" value="1"/>
</dbReference>
<dbReference type="Gene3D" id="2.60.40.10">
    <property type="entry name" value="Immunoglobulins"/>
    <property type="match status" value="1"/>
</dbReference>
<organism evidence="3 4">
    <name type="scientific">Variovorax boronicumulans</name>
    <dbReference type="NCBI Taxonomy" id="436515"/>
    <lineage>
        <taxon>Bacteria</taxon>
        <taxon>Pseudomonadati</taxon>
        <taxon>Pseudomonadota</taxon>
        <taxon>Betaproteobacteria</taxon>
        <taxon>Burkholderiales</taxon>
        <taxon>Comamonadaceae</taxon>
        <taxon>Variovorax</taxon>
    </lineage>
</organism>
<feature type="domain" description="LysM" evidence="2">
    <location>
        <begin position="33"/>
        <end position="80"/>
    </location>
</feature>
<feature type="signal peptide" evidence="1">
    <location>
        <begin position="1"/>
        <end position="31"/>
    </location>
</feature>
<dbReference type="RefSeq" id="WP_095947534.1">
    <property type="nucleotide sequence ID" value="NZ_JAUSRQ010000004.1"/>
</dbReference>
<evidence type="ECO:0000259" key="2">
    <source>
        <dbReference type="PROSITE" id="PS51782"/>
    </source>
</evidence>
<comment type="caution">
    <text evidence="3">The sequence shown here is derived from an EMBL/GenBank/DDBJ whole genome shotgun (WGS) entry which is preliminary data.</text>
</comment>
<dbReference type="PANTHER" id="PTHR38731:SF1">
    <property type="entry name" value="FECR PROTEIN DOMAIN-CONTAINING PROTEIN"/>
    <property type="match status" value="1"/>
</dbReference>
<accession>A0AAW8DVW1</accession>
<feature type="chain" id="PRO_5043454411" description="LysM domain-containing protein" evidence="1">
    <location>
        <begin position="32"/>
        <end position="433"/>
    </location>
</feature>
<dbReference type="AlphaFoldDB" id="A0AAW8DVW1"/>
<name>A0AAW8DVW1_9BURK</name>